<name>A0A0F9B473_9ZZZZ</name>
<evidence type="ECO:0000313" key="1">
    <source>
        <dbReference type="EMBL" id="KKK85434.1"/>
    </source>
</evidence>
<dbReference type="AlphaFoldDB" id="A0A0F9B473"/>
<organism evidence="1">
    <name type="scientific">marine sediment metagenome</name>
    <dbReference type="NCBI Taxonomy" id="412755"/>
    <lineage>
        <taxon>unclassified sequences</taxon>
        <taxon>metagenomes</taxon>
        <taxon>ecological metagenomes</taxon>
    </lineage>
</organism>
<comment type="caution">
    <text evidence="1">The sequence shown here is derived from an EMBL/GenBank/DDBJ whole genome shotgun (WGS) entry which is preliminary data.</text>
</comment>
<reference evidence="1" key="1">
    <citation type="journal article" date="2015" name="Nature">
        <title>Complex archaea that bridge the gap between prokaryotes and eukaryotes.</title>
        <authorList>
            <person name="Spang A."/>
            <person name="Saw J.H."/>
            <person name="Jorgensen S.L."/>
            <person name="Zaremba-Niedzwiedzka K."/>
            <person name="Martijn J."/>
            <person name="Lind A.E."/>
            <person name="van Eijk R."/>
            <person name="Schleper C."/>
            <person name="Guy L."/>
            <person name="Ettema T.J."/>
        </authorList>
    </citation>
    <scope>NUCLEOTIDE SEQUENCE</scope>
</reference>
<accession>A0A0F9B473</accession>
<proteinExistence type="predicted"/>
<sequence length="90" mass="10721">MNEFNEHNIEEDIQDCNKQTFQAIWFGEGSPYSTCLVCDIDHVVPTIMIHHQDEVSRMCEQHFIDQCEHTGPLIRWETYRAYRPIHVNTQ</sequence>
<dbReference type="EMBL" id="LAZR01051313">
    <property type="protein sequence ID" value="KKK85434.1"/>
    <property type="molecule type" value="Genomic_DNA"/>
</dbReference>
<gene>
    <name evidence="1" type="ORF">LCGC14_2773340</name>
</gene>
<protein>
    <submittedName>
        <fullName evidence="1">Uncharacterized protein</fullName>
    </submittedName>
</protein>